<gene>
    <name evidence="2" type="ORF">UFOPK1392_02469</name>
</gene>
<name>A0A6J5YFZ9_9ZZZZ</name>
<proteinExistence type="predicted"/>
<accession>A0A6J5YFZ9</accession>
<protein>
    <submittedName>
        <fullName evidence="2">Unannotated protein</fullName>
    </submittedName>
</protein>
<dbReference type="AlphaFoldDB" id="A0A6J5YFZ9"/>
<organism evidence="2">
    <name type="scientific">freshwater metagenome</name>
    <dbReference type="NCBI Taxonomy" id="449393"/>
    <lineage>
        <taxon>unclassified sequences</taxon>
        <taxon>metagenomes</taxon>
        <taxon>ecological metagenomes</taxon>
    </lineage>
</organism>
<feature type="region of interest" description="Disordered" evidence="1">
    <location>
        <begin position="35"/>
        <end position="134"/>
    </location>
</feature>
<reference evidence="2" key="1">
    <citation type="submission" date="2020-05" db="EMBL/GenBank/DDBJ databases">
        <authorList>
            <person name="Chiriac C."/>
            <person name="Salcher M."/>
            <person name="Ghai R."/>
            <person name="Kavagutti S V."/>
        </authorList>
    </citation>
    <scope>NUCLEOTIDE SEQUENCE</scope>
</reference>
<evidence type="ECO:0000313" key="2">
    <source>
        <dbReference type="EMBL" id="CAB4324693.1"/>
    </source>
</evidence>
<sequence>MATMALSPSCMYSKAAAETGSTHPVPVTVAITRLRRENAPVRSSSATARSASAAAASSTPSSTDLMPTYTRIGSSTVASAPANPRRSSTVGPPPAKFRPSYPRVSQPTNEPGPPDRSNEVGAVIPGGVPSSTVP</sequence>
<evidence type="ECO:0000256" key="1">
    <source>
        <dbReference type="SAM" id="MobiDB-lite"/>
    </source>
</evidence>
<feature type="compositionally biased region" description="Low complexity" evidence="1">
    <location>
        <begin position="40"/>
        <end position="62"/>
    </location>
</feature>
<dbReference type="EMBL" id="CAEMXZ010000197">
    <property type="protein sequence ID" value="CAB4324693.1"/>
    <property type="molecule type" value="Genomic_DNA"/>
</dbReference>